<reference evidence="5 6" key="1">
    <citation type="submission" date="2019-03" db="EMBL/GenBank/DDBJ databases">
        <title>Draft genome sequences of novel Actinobacteria.</title>
        <authorList>
            <person name="Sahin N."/>
            <person name="Ay H."/>
            <person name="Saygin H."/>
        </authorList>
    </citation>
    <scope>NUCLEOTIDE SEQUENCE [LARGE SCALE GENOMIC DNA]</scope>
    <source>
        <strain evidence="5 6">H3C3</strain>
    </source>
</reference>
<evidence type="ECO:0008006" key="7">
    <source>
        <dbReference type="Google" id="ProtNLM"/>
    </source>
</evidence>
<name>A0A4R5A9C6_9ACTN</name>
<evidence type="ECO:0000313" key="5">
    <source>
        <dbReference type="EMBL" id="TDD68671.1"/>
    </source>
</evidence>
<dbReference type="OrthoDB" id="9798157at2"/>
<evidence type="ECO:0000313" key="6">
    <source>
        <dbReference type="Proteomes" id="UP000294513"/>
    </source>
</evidence>
<protein>
    <recommendedName>
        <fullName evidence="7">Globin</fullName>
    </recommendedName>
</protein>
<dbReference type="SUPFAM" id="SSF46458">
    <property type="entry name" value="Globin-like"/>
    <property type="match status" value="1"/>
</dbReference>
<keyword evidence="1" id="KW-0813">Transport</keyword>
<dbReference type="RefSeq" id="WP_131902220.1">
    <property type="nucleotide sequence ID" value="NZ_SMKU01000335.1"/>
</dbReference>
<dbReference type="Gene3D" id="1.10.490.10">
    <property type="entry name" value="Globins"/>
    <property type="match status" value="1"/>
</dbReference>
<evidence type="ECO:0000256" key="2">
    <source>
        <dbReference type="ARBA" id="ARBA00022617"/>
    </source>
</evidence>
<dbReference type="GO" id="GO:0046872">
    <property type="term" value="F:metal ion binding"/>
    <property type="evidence" value="ECO:0007669"/>
    <property type="project" value="UniProtKB-KW"/>
</dbReference>
<dbReference type="AlphaFoldDB" id="A0A4R5A9C6"/>
<evidence type="ECO:0000256" key="4">
    <source>
        <dbReference type="ARBA" id="ARBA00023004"/>
    </source>
</evidence>
<dbReference type="Proteomes" id="UP000294513">
    <property type="component" value="Unassembled WGS sequence"/>
</dbReference>
<dbReference type="GO" id="GO:0019825">
    <property type="term" value="F:oxygen binding"/>
    <property type="evidence" value="ECO:0007669"/>
    <property type="project" value="InterPro"/>
</dbReference>
<evidence type="ECO:0000256" key="3">
    <source>
        <dbReference type="ARBA" id="ARBA00022723"/>
    </source>
</evidence>
<keyword evidence="4" id="KW-0408">Iron</keyword>
<evidence type="ECO:0000256" key="1">
    <source>
        <dbReference type="ARBA" id="ARBA00022448"/>
    </source>
</evidence>
<dbReference type="EMBL" id="SMKU01000335">
    <property type="protein sequence ID" value="TDD68671.1"/>
    <property type="molecule type" value="Genomic_DNA"/>
</dbReference>
<sequence>MLQKVFIASEGGTELREDVTLDDAAAAASDFFDRIGGEDFFRRLTRAFYERVAQDELLSPLFEGAWEHHSKRLADYFVNLYGTPDLLSAWEPRVLTAHTRFVVSNDQRLRWLELMREAGGDAGAPERELADFIGVMTIASLDMTACSRGAAIARGQRIDRLGNVLSAPDGEAR</sequence>
<gene>
    <name evidence="5" type="ORF">E1298_38190</name>
</gene>
<dbReference type="InterPro" id="IPR009050">
    <property type="entry name" value="Globin-like_sf"/>
</dbReference>
<dbReference type="Pfam" id="PF01152">
    <property type="entry name" value="Bac_globin"/>
    <property type="match status" value="1"/>
</dbReference>
<comment type="caution">
    <text evidence="5">The sequence shown here is derived from an EMBL/GenBank/DDBJ whole genome shotgun (WGS) entry which is preliminary data.</text>
</comment>
<dbReference type="InterPro" id="IPR001486">
    <property type="entry name" value="Hemoglobin_trunc"/>
</dbReference>
<keyword evidence="3" id="KW-0479">Metal-binding</keyword>
<keyword evidence="2" id="KW-0349">Heme</keyword>
<accession>A0A4R5A9C6</accession>
<dbReference type="InterPro" id="IPR012292">
    <property type="entry name" value="Globin/Proto"/>
</dbReference>
<organism evidence="5 6">
    <name type="scientific">Actinomadura rubrisoli</name>
    <dbReference type="NCBI Taxonomy" id="2530368"/>
    <lineage>
        <taxon>Bacteria</taxon>
        <taxon>Bacillati</taxon>
        <taxon>Actinomycetota</taxon>
        <taxon>Actinomycetes</taxon>
        <taxon>Streptosporangiales</taxon>
        <taxon>Thermomonosporaceae</taxon>
        <taxon>Actinomadura</taxon>
    </lineage>
</organism>
<dbReference type="GO" id="GO:0020037">
    <property type="term" value="F:heme binding"/>
    <property type="evidence" value="ECO:0007669"/>
    <property type="project" value="InterPro"/>
</dbReference>
<proteinExistence type="predicted"/>
<keyword evidence="6" id="KW-1185">Reference proteome</keyword>